<reference evidence="1" key="1">
    <citation type="journal article" date="2021" name="PeerJ">
        <title>Extensive microbial diversity within the chicken gut microbiome revealed by metagenomics and culture.</title>
        <authorList>
            <person name="Gilroy R."/>
            <person name="Ravi A."/>
            <person name="Getino M."/>
            <person name="Pursley I."/>
            <person name="Horton D.L."/>
            <person name="Alikhan N.F."/>
            <person name="Baker D."/>
            <person name="Gharbi K."/>
            <person name="Hall N."/>
            <person name="Watson M."/>
            <person name="Adriaenssens E.M."/>
            <person name="Foster-Nyarko E."/>
            <person name="Jarju S."/>
            <person name="Secka A."/>
            <person name="Antonio M."/>
            <person name="Oren A."/>
            <person name="Chaudhuri R.R."/>
            <person name="La Ragione R."/>
            <person name="Hildebrand F."/>
            <person name="Pallen M.J."/>
        </authorList>
    </citation>
    <scope>NUCLEOTIDE SEQUENCE</scope>
    <source>
        <strain evidence="1">CHK187-11901</strain>
    </source>
</reference>
<accession>A0A9D2NU26</accession>
<evidence type="ECO:0000313" key="2">
    <source>
        <dbReference type="Proteomes" id="UP000823896"/>
    </source>
</evidence>
<dbReference type="SUPFAM" id="SSF140453">
    <property type="entry name" value="EsxAB dimer-like"/>
    <property type="match status" value="1"/>
</dbReference>
<dbReference type="EMBL" id="DWWM01000058">
    <property type="protein sequence ID" value="HJC37385.1"/>
    <property type="molecule type" value="Genomic_DNA"/>
</dbReference>
<protein>
    <submittedName>
        <fullName evidence="1">WXG100 family type VII secretion target</fullName>
    </submittedName>
</protein>
<dbReference type="Gene3D" id="1.10.287.1060">
    <property type="entry name" value="ESAT-6-like"/>
    <property type="match status" value="1"/>
</dbReference>
<comment type="caution">
    <text evidence="1">The sequence shown here is derived from an EMBL/GenBank/DDBJ whole genome shotgun (WGS) entry which is preliminary data.</text>
</comment>
<dbReference type="Proteomes" id="UP000823896">
    <property type="component" value="Unassembled WGS sequence"/>
</dbReference>
<organism evidence="1 2">
    <name type="scientific">Candidatus Merdibacter merdavium</name>
    <dbReference type="NCBI Taxonomy" id="2838692"/>
    <lineage>
        <taxon>Bacteria</taxon>
        <taxon>Bacillati</taxon>
        <taxon>Bacillota</taxon>
        <taxon>Erysipelotrichia</taxon>
        <taxon>Erysipelotrichales</taxon>
        <taxon>Erysipelotrichaceae</taxon>
        <taxon>Merdibacter</taxon>
    </lineage>
</organism>
<name>A0A9D2NU26_9FIRM</name>
<dbReference type="InterPro" id="IPR010310">
    <property type="entry name" value="T7SS_ESAT-6-like"/>
</dbReference>
<proteinExistence type="predicted"/>
<sequence>MDSVSISASDVEQAAASLKQMNQQMRTHLDAVTQKMRQLGSCWDSPAGAALQERFYQLLPVFDRYEQVMEQYVACLRETARSYQDVENMLKQQAAVVS</sequence>
<dbReference type="AlphaFoldDB" id="A0A9D2NU26"/>
<reference evidence="1" key="2">
    <citation type="submission" date="2021-04" db="EMBL/GenBank/DDBJ databases">
        <authorList>
            <person name="Gilroy R."/>
        </authorList>
    </citation>
    <scope>NUCLEOTIDE SEQUENCE</scope>
    <source>
        <strain evidence="1">CHK187-11901</strain>
    </source>
</reference>
<dbReference type="Pfam" id="PF06013">
    <property type="entry name" value="WXG100"/>
    <property type="match status" value="1"/>
</dbReference>
<gene>
    <name evidence="1" type="ORF">H9702_09705</name>
</gene>
<evidence type="ECO:0000313" key="1">
    <source>
        <dbReference type="EMBL" id="HJC37385.1"/>
    </source>
</evidence>
<dbReference type="InterPro" id="IPR036689">
    <property type="entry name" value="ESAT-6-like_sf"/>
</dbReference>